<dbReference type="STRING" id="1619044.UY92_C0004G0061"/>
<dbReference type="AlphaFoldDB" id="A0A0G1YHQ5"/>
<protein>
    <submittedName>
        <fullName evidence="3">Uncharacterized protein</fullName>
    </submittedName>
</protein>
<feature type="chain" id="PRO_5002541135" evidence="2">
    <location>
        <begin position="26"/>
        <end position="227"/>
    </location>
</feature>
<keyword evidence="2" id="KW-0732">Signal</keyword>
<name>A0A0G1YHQ5_9BACT</name>
<evidence type="ECO:0000256" key="1">
    <source>
        <dbReference type="SAM" id="Phobius"/>
    </source>
</evidence>
<sequence length="227" mass="23759">MSIKPFTLSLLVLALTLAPAYTAQAKKTLGDTPTALNSAVAPTGIEKTDVLSISGKVVKGALGMVGLVFFVLMVYAGIRWMTARGDEDAASKSRDTMIAAVIGLIIIVASYAITSFVTDRIVLMQTAVDVDGSGLSGDMLGNEPLACCIVPATANPNSPYTASLRTEAECASLSEGGVQGADWEIYHIPNNNFTVCEAINNCWNNPNGSQSTFFAECLSKAGVKSEP</sequence>
<keyword evidence="1" id="KW-1133">Transmembrane helix</keyword>
<dbReference type="EMBL" id="LCRX01000004">
    <property type="protein sequence ID" value="KKW42725.1"/>
    <property type="molecule type" value="Genomic_DNA"/>
</dbReference>
<feature type="transmembrane region" description="Helical" evidence="1">
    <location>
        <begin position="57"/>
        <end position="78"/>
    </location>
</feature>
<keyword evidence="1" id="KW-0472">Membrane</keyword>
<evidence type="ECO:0000313" key="3">
    <source>
        <dbReference type="EMBL" id="KKW42725.1"/>
    </source>
</evidence>
<keyword evidence="1" id="KW-0812">Transmembrane</keyword>
<accession>A0A0G1YHQ5</accession>
<reference evidence="3 4" key="1">
    <citation type="journal article" date="2015" name="Nature">
        <title>rRNA introns, odd ribosomes, and small enigmatic genomes across a large radiation of phyla.</title>
        <authorList>
            <person name="Brown C.T."/>
            <person name="Hug L.A."/>
            <person name="Thomas B.C."/>
            <person name="Sharon I."/>
            <person name="Castelle C.J."/>
            <person name="Singh A."/>
            <person name="Wilkins M.J."/>
            <person name="Williams K.H."/>
            <person name="Banfield J.F."/>
        </authorList>
    </citation>
    <scope>NUCLEOTIDE SEQUENCE [LARGE SCALE GENOMIC DNA]</scope>
</reference>
<organism evidence="3 4">
    <name type="scientific">Candidatus Magasanikbacteria bacterium GW2011_GWA2_56_11</name>
    <dbReference type="NCBI Taxonomy" id="1619044"/>
    <lineage>
        <taxon>Bacteria</taxon>
        <taxon>Candidatus Magasanikiibacteriota</taxon>
    </lineage>
</organism>
<dbReference type="Pfam" id="PF18895">
    <property type="entry name" value="T4SS_pilin"/>
    <property type="match status" value="1"/>
</dbReference>
<feature type="signal peptide" evidence="2">
    <location>
        <begin position="1"/>
        <end position="25"/>
    </location>
</feature>
<evidence type="ECO:0000313" key="4">
    <source>
        <dbReference type="Proteomes" id="UP000033870"/>
    </source>
</evidence>
<evidence type="ECO:0000256" key="2">
    <source>
        <dbReference type="SAM" id="SignalP"/>
    </source>
</evidence>
<dbReference type="InterPro" id="IPR043993">
    <property type="entry name" value="T4SS_pilin"/>
</dbReference>
<feature type="transmembrane region" description="Helical" evidence="1">
    <location>
        <begin position="98"/>
        <end position="117"/>
    </location>
</feature>
<gene>
    <name evidence="3" type="ORF">UY92_C0004G0061</name>
</gene>
<proteinExistence type="predicted"/>
<dbReference type="Proteomes" id="UP000033870">
    <property type="component" value="Unassembled WGS sequence"/>
</dbReference>
<comment type="caution">
    <text evidence="3">The sequence shown here is derived from an EMBL/GenBank/DDBJ whole genome shotgun (WGS) entry which is preliminary data.</text>
</comment>